<dbReference type="STRING" id="355243.SAMN03080615_00861"/>
<comment type="similarity">
    <text evidence="2 5">Belongs to the bacterial histone-like protein family.</text>
</comment>
<dbReference type="PRINTS" id="PR01727">
    <property type="entry name" value="DNABINDINGHU"/>
</dbReference>
<evidence type="ECO:0000256" key="5">
    <source>
        <dbReference type="RuleBase" id="RU003939"/>
    </source>
</evidence>
<dbReference type="SUPFAM" id="SSF47729">
    <property type="entry name" value="IHF-like DNA-binding proteins"/>
    <property type="match status" value="1"/>
</dbReference>
<dbReference type="PANTHER" id="PTHR33175">
    <property type="entry name" value="DNA-BINDING PROTEIN HU"/>
    <property type="match status" value="1"/>
</dbReference>
<evidence type="ECO:0000256" key="4">
    <source>
        <dbReference type="ARBA" id="ARBA00023125"/>
    </source>
</evidence>
<gene>
    <name evidence="6" type="ORF">SAMN03080615_00861</name>
</gene>
<dbReference type="PANTHER" id="PTHR33175:SF12">
    <property type="entry name" value="DNA-BINDING PROTEIN HU-ALPHA"/>
    <property type="match status" value="1"/>
</dbReference>
<keyword evidence="4 6" id="KW-0238">DNA-binding</keyword>
<dbReference type="GO" id="GO:0003677">
    <property type="term" value="F:DNA binding"/>
    <property type="evidence" value="ECO:0007669"/>
    <property type="project" value="UniProtKB-KW"/>
</dbReference>
<dbReference type="GO" id="GO:0030261">
    <property type="term" value="P:chromosome condensation"/>
    <property type="evidence" value="ECO:0007669"/>
    <property type="project" value="UniProtKB-KW"/>
</dbReference>
<dbReference type="Proteomes" id="UP000198749">
    <property type="component" value="Unassembled WGS sequence"/>
</dbReference>
<dbReference type="EMBL" id="FOGB01000002">
    <property type="protein sequence ID" value="SEQ24178.1"/>
    <property type="molecule type" value="Genomic_DNA"/>
</dbReference>
<keyword evidence="7" id="KW-1185">Reference proteome</keyword>
<dbReference type="OrthoDB" id="9799835at2"/>
<accession>A0A1H9EGM3</accession>
<dbReference type="GO" id="GO:0030527">
    <property type="term" value="F:structural constituent of chromatin"/>
    <property type="evidence" value="ECO:0007669"/>
    <property type="project" value="InterPro"/>
</dbReference>
<evidence type="ECO:0000313" key="7">
    <source>
        <dbReference type="Proteomes" id="UP000198749"/>
    </source>
</evidence>
<dbReference type="GO" id="GO:0005829">
    <property type="term" value="C:cytosol"/>
    <property type="evidence" value="ECO:0007669"/>
    <property type="project" value="TreeGrafter"/>
</dbReference>
<dbReference type="Pfam" id="PF00216">
    <property type="entry name" value="Bac_DNA_binding"/>
    <property type="match status" value="1"/>
</dbReference>
<reference evidence="7" key="1">
    <citation type="submission" date="2016-10" db="EMBL/GenBank/DDBJ databases">
        <authorList>
            <person name="Varghese N."/>
            <person name="Submissions S."/>
        </authorList>
    </citation>
    <scope>NUCLEOTIDE SEQUENCE [LARGE SCALE GENOMIC DNA]</scope>
    <source>
        <strain evidence="7">DSM 18887</strain>
    </source>
</reference>
<evidence type="ECO:0000256" key="2">
    <source>
        <dbReference type="ARBA" id="ARBA00010529"/>
    </source>
</evidence>
<protein>
    <submittedName>
        <fullName evidence="6">DNA-binding protein HU-beta</fullName>
    </submittedName>
</protein>
<dbReference type="Gene3D" id="4.10.520.10">
    <property type="entry name" value="IHF-like DNA-binding proteins"/>
    <property type="match status" value="1"/>
</dbReference>
<proteinExistence type="inferred from homology"/>
<organism evidence="6 7">
    <name type="scientific">Amphritea atlantica</name>
    <dbReference type="NCBI Taxonomy" id="355243"/>
    <lineage>
        <taxon>Bacteria</taxon>
        <taxon>Pseudomonadati</taxon>
        <taxon>Pseudomonadota</taxon>
        <taxon>Gammaproteobacteria</taxon>
        <taxon>Oceanospirillales</taxon>
        <taxon>Oceanospirillaceae</taxon>
        <taxon>Amphritea</taxon>
    </lineage>
</organism>
<evidence type="ECO:0000256" key="1">
    <source>
        <dbReference type="ARBA" id="ARBA00003819"/>
    </source>
</evidence>
<evidence type="ECO:0000313" key="6">
    <source>
        <dbReference type="EMBL" id="SEQ24178.1"/>
    </source>
</evidence>
<dbReference type="CDD" id="cd13831">
    <property type="entry name" value="HU"/>
    <property type="match status" value="1"/>
</dbReference>
<dbReference type="RefSeq" id="WP_091354482.1">
    <property type="nucleotide sequence ID" value="NZ_AP025284.1"/>
</dbReference>
<dbReference type="InterPro" id="IPR000119">
    <property type="entry name" value="Hist_DNA-bd"/>
</dbReference>
<dbReference type="AlphaFoldDB" id="A0A1H9EGM3"/>
<dbReference type="SMART" id="SM00411">
    <property type="entry name" value="BHL"/>
    <property type="match status" value="1"/>
</dbReference>
<sequence>MNKAELINAIANASDSTKAQAEKMLNALGDITTQQLKAGGEVTLPALGKLTTGERAARTGRNPQTGAAIEIPAAKVAKFKALKSLKDALN</sequence>
<dbReference type="InterPro" id="IPR010992">
    <property type="entry name" value="IHF-like_DNA-bd_dom_sf"/>
</dbReference>
<comment type="function">
    <text evidence="1">Histone-like DNA-binding protein which is capable of wrapping DNA to stabilize it, and thus to prevent its denaturation under extreme environmental conditions.</text>
</comment>
<evidence type="ECO:0000256" key="3">
    <source>
        <dbReference type="ARBA" id="ARBA00023067"/>
    </source>
</evidence>
<name>A0A1H9EGM3_9GAMM</name>
<keyword evidence="3" id="KW-0226">DNA condensation</keyword>